<comment type="similarity">
    <text evidence="1 2">Belongs to the cytochrome P450 family.</text>
</comment>
<dbReference type="CDD" id="cd11029">
    <property type="entry name" value="CYP107-like"/>
    <property type="match status" value="1"/>
</dbReference>
<dbReference type="SUPFAM" id="SSF48264">
    <property type="entry name" value="Cytochrome P450"/>
    <property type="match status" value="1"/>
</dbReference>
<organism evidence="3 4">
    <name type="scientific">Actinomadura adrarensis</name>
    <dbReference type="NCBI Taxonomy" id="1819600"/>
    <lineage>
        <taxon>Bacteria</taxon>
        <taxon>Bacillati</taxon>
        <taxon>Actinomycetota</taxon>
        <taxon>Actinomycetes</taxon>
        <taxon>Streptosporangiales</taxon>
        <taxon>Thermomonosporaceae</taxon>
        <taxon>Actinomadura</taxon>
    </lineage>
</organism>
<gene>
    <name evidence="3" type="ORF">ACFQ07_33870</name>
</gene>
<dbReference type="PROSITE" id="PS00086">
    <property type="entry name" value="CYTOCHROME_P450"/>
    <property type="match status" value="1"/>
</dbReference>
<evidence type="ECO:0000256" key="1">
    <source>
        <dbReference type="ARBA" id="ARBA00010617"/>
    </source>
</evidence>
<dbReference type="InterPro" id="IPR001128">
    <property type="entry name" value="Cyt_P450"/>
</dbReference>
<evidence type="ECO:0000313" key="4">
    <source>
        <dbReference type="Proteomes" id="UP001597083"/>
    </source>
</evidence>
<sequence>MKDDVRDLPPFPLDPAGKDIQAEGARLRERGSVTRVELPRGVLAWAVTSQAALRKVLADPRVSKDPDLHWPAWIEGRIPDDWPLGIWVSQQNMFTAYGADHRRLRALVSKAFTPRRTQALRPQIEEITRRLLDELAAVPDGKADLREALAYPLPIEVICRLFGVPPRRRPVLRRCADGFFDTAITPRRSMTIQLLIRAILVELIEAKRKAPGDDLTSALIVARDEDGSALSEAELLDTLMLMLSAGHETTVNLLDHAIIALLTHPDQLKSARAGGPEGWAGAVEETLRWQAPVANLPLRYAVQDIEVDGVVIPKGDAIIAAYAAANRDSEVHEDADRFDVSRASKDHLAFGHGAHFCLGAPLARLEAEIALPALFERFPRLALAVDAEELLPVQSFIANGHRALPVILD</sequence>
<dbReference type="PRINTS" id="PR00385">
    <property type="entry name" value="P450"/>
</dbReference>
<keyword evidence="2" id="KW-0349">Heme</keyword>
<dbReference type="Gene3D" id="1.10.630.10">
    <property type="entry name" value="Cytochrome P450"/>
    <property type="match status" value="1"/>
</dbReference>
<dbReference type="InterPro" id="IPR017972">
    <property type="entry name" value="Cyt_P450_CS"/>
</dbReference>
<dbReference type="InterPro" id="IPR002397">
    <property type="entry name" value="Cyt_P450_B"/>
</dbReference>
<reference evidence="4" key="1">
    <citation type="journal article" date="2019" name="Int. J. Syst. Evol. Microbiol.">
        <title>The Global Catalogue of Microorganisms (GCM) 10K type strain sequencing project: providing services to taxonomists for standard genome sequencing and annotation.</title>
        <authorList>
            <consortium name="The Broad Institute Genomics Platform"/>
            <consortium name="The Broad Institute Genome Sequencing Center for Infectious Disease"/>
            <person name="Wu L."/>
            <person name="Ma J."/>
        </authorList>
    </citation>
    <scope>NUCLEOTIDE SEQUENCE [LARGE SCALE GENOMIC DNA]</scope>
    <source>
        <strain evidence="4">JCM 31696</strain>
    </source>
</reference>
<dbReference type="PANTHER" id="PTHR46696">
    <property type="entry name" value="P450, PUTATIVE (EUROFUNG)-RELATED"/>
    <property type="match status" value="1"/>
</dbReference>
<dbReference type="Pfam" id="PF00067">
    <property type="entry name" value="p450"/>
    <property type="match status" value="2"/>
</dbReference>
<keyword evidence="2" id="KW-0479">Metal-binding</keyword>
<dbReference type="Proteomes" id="UP001597083">
    <property type="component" value="Unassembled WGS sequence"/>
</dbReference>
<comment type="caution">
    <text evidence="3">The sequence shown here is derived from an EMBL/GenBank/DDBJ whole genome shotgun (WGS) entry which is preliminary data.</text>
</comment>
<dbReference type="InterPro" id="IPR036396">
    <property type="entry name" value="Cyt_P450_sf"/>
</dbReference>
<evidence type="ECO:0000256" key="2">
    <source>
        <dbReference type="RuleBase" id="RU000461"/>
    </source>
</evidence>
<keyword evidence="4" id="KW-1185">Reference proteome</keyword>
<keyword evidence="2" id="KW-0408">Iron</keyword>
<evidence type="ECO:0000313" key="3">
    <source>
        <dbReference type="EMBL" id="MFD0857241.1"/>
    </source>
</evidence>
<dbReference type="PANTHER" id="PTHR46696:SF1">
    <property type="entry name" value="CYTOCHROME P450 YJIB-RELATED"/>
    <property type="match status" value="1"/>
</dbReference>
<keyword evidence="2" id="KW-0503">Monooxygenase</keyword>
<accession>A0ABW3CRQ3</accession>
<proteinExistence type="inferred from homology"/>
<name>A0ABW3CRQ3_9ACTN</name>
<protein>
    <submittedName>
        <fullName evidence="3">Cytochrome P450</fullName>
    </submittedName>
</protein>
<dbReference type="EMBL" id="JBHTIR010004390">
    <property type="protein sequence ID" value="MFD0857241.1"/>
    <property type="molecule type" value="Genomic_DNA"/>
</dbReference>
<keyword evidence="2" id="KW-0560">Oxidoreductase</keyword>
<dbReference type="PRINTS" id="PR00359">
    <property type="entry name" value="BP450"/>
</dbReference>